<dbReference type="PANTHER" id="PTHR48015">
    <property type="entry name" value="SERINE/THREONINE-PROTEIN KINASE TAO"/>
    <property type="match status" value="1"/>
</dbReference>
<dbReference type="EMBL" id="JARJCW010000052">
    <property type="protein sequence ID" value="KAJ7203037.1"/>
    <property type="molecule type" value="Genomic_DNA"/>
</dbReference>
<keyword evidence="3" id="KW-1185">Reference proteome</keyword>
<gene>
    <name evidence="2" type="ORF">GGX14DRAFT_369835</name>
</gene>
<dbReference type="Gene3D" id="1.10.510.10">
    <property type="entry name" value="Transferase(Phosphotransferase) domain 1"/>
    <property type="match status" value="1"/>
</dbReference>
<protein>
    <submittedName>
        <fullName evidence="2">Kinase-like domain-containing protein</fullName>
    </submittedName>
</protein>
<evidence type="ECO:0000313" key="2">
    <source>
        <dbReference type="EMBL" id="KAJ7203037.1"/>
    </source>
</evidence>
<dbReference type="AlphaFoldDB" id="A0AAD6V5X3"/>
<feature type="non-terminal residue" evidence="2">
    <location>
        <position position="190"/>
    </location>
</feature>
<dbReference type="InterPro" id="IPR050285">
    <property type="entry name" value="STE20_Ser/Thr_kinase"/>
</dbReference>
<dbReference type="InterPro" id="IPR011009">
    <property type="entry name" value="Kinase-like_dom_sf"/>
</dbReference>
<evidence type="ECO:0000313" key="3">
    <source>
        <dbReference type="Proteomes" id="UP001219525"/>
    </source>
</evidence>
<dbReference type="GO" id="GO:0005524">
    <property type="term" value="F:ATP binding"/>
    <property type="evidence" value="ECO:0007669"/>
    <property type="project" value="InterPro"/>
</dbReference>
<dbReference type="InterPro" id="IPR000719">
    <property type="entry name" value="Prot_kinase_dom"/>
</dbReference>
<dbReference type="GO" id="GO:0004672">
    <property type="term" value="F:protein kinase activity"/>
    <property type="evidence" value="ECO:0007669"/>
    <property type="project" value="InterPro"/>
</dbReference>
<sequence length="190" mass="21009">PEVQYEGWVAQVIAPLREFIIQGANPRNHFLDLQEIADGPGDATLYSARVAESEVMIGRRPSRVAIKIVPIHPAGDSDSTIGDILQELRVLRHVSECEHVLRMDALYIDPVDDALWIRMELMTRTLASVIDSLNTAGLKLTEHIIAGYMKDILTALAHLRAHDVSPRDISASNMLINSDGVLKLSESLPE</sequence>
<feature type="domain" description="Protein kinase" evidence="1">
    <location>
        <begin position="30"/>
        <end position="190"/>
    </location>
</feature>
<reference evidence="2" key="1">
    <citation type="submission" date="2023-03" db="EMBL/GenBank/DDBJ databases">
        <title>Massive genome expansion in bonnet fungi (Mycena s.s.) driven by repeated elements and novel gene families across ecological guilds.</title>
        <authorList>
            <consortium name="Lawrence Berkeley National Laboratory"/>
            <person name="Harder C.B."/>
            <person name="Miyauchi S."/>
            <person name="Viragh M."/>
            <person name="Kuo A."/>
            <person name="Thoen E."/>
            <person name="Andreopoulos B."/>
            <person name="Lu D."/>
            <person name="Skrede I."/>
            <person name="Drula E."/>
            <person name="Henrissat B."/>
            <person name="Morin E."/>
            <person name="Kohler A."/>
            <person name="Barry K."/>
            <person name="LaButti K."/>
            <person name="Morin E."/>
            <person name="Salamov A."/>
            <person name="Lipzen A."/>
            <person name="Mereny Z."/>
            <person name="Hegedus B."/>
            <person name="Baldrian P."/>
            <person name="Stursova M."/>
            <person name="Weitz H."/>
            <person name="Taylor A."/>
            <person name="Grigoriev I.V."/>
            <person name="Nagy L.G."/>
            <person name="Martin F."/>
            <person name="Kauserud H."/>
        </authorList>
    </citation>
    <scope>NUCLEOTIDE SEQUENCE</scope>
    <source>
        <strain evidence="2">9144</strain>
    </source>
</reference>
<proteinExistence type="predicted"/>
<keyword evidence="2" id="KW-0418">Kinase</keyword>
<dbReference type="Proteomes" id="UP001219525">
    <property type="component" value="Unassembled WGS sequence"/>
</dbReference>
<accession>A0AAD6V5X3</accession>
<dbReference type="GO" id="GO:0043408">
    <property type="term" value="P:regulation of MAPK cascade"/>
    <property type="evidence" value="ECO:0007669"/>
    <property type="project" value="TreeGrafter"/>
</dbReference>
<evidence type="ECO:0000259" key="1">
    <source>
        <dbReference type="PROSITE" id="PS50011"/>
    </source>
</evidence>
<keyword evidence="2" id="KW-0808">Transferase</keyword>
<dbReference type="Pfam" id="PF00069">
    <property type="entry name" value="Pkinase"/>
    <property type="match status" value="1"/>
</dbReference>
<dbReference type="Gene3D" id="3.30.200.20">
    <property type="entry name" value="Phosphorylase Kinase, domain 1"/>
    <property type="match status" value="1"/>
</dbReference>
<organism evidence="2 3">
    <name type="scientific">Mycena pura</name>
    <dbReference type="NCBI Taxonomy" id="153505"/>
    <lineage>
        <taxon>Eukaryota</taxon>
        <taxon>Fungi</taxon>
        <taxon>Dikarya</taxon>
        <taxon>Basidiomycota</taxon>
        <taxon>Agaricomycotina</taxon>
        <taxon>Agaricomycetes</taxon>
        <taxon>Agaricomycetidae</taxon>
        <taxon>Agaricales</taxon>
        <taxon>Marasmiineae</taxon>
        <taxon>Mycenaceae</taxon>
        <taxon>Mycena</taxon>
    </lineage>
</organism>
<dbReference type="PROSITE" id="PS50011">
    <property type="entry name" value="PROTEIN_KINASE_DOM"/>
    <property type="match status" value="1"/>
</dbReference>
<name>A0AAD6V5X3_9AGAR</name>
<dbReference type="PANTHER" id="PTHR48015:SF16">
    <property type="entry name" value="SERINE_THREONINE-PROTEIN KINASE SULU"/>
    <property type="match status" value="1"/>
</dbReference>
<dbReference type="SUPFAM" id="SSF56112">
    <property type="entry name" value="Protein kinase-like (PK-like)"/>
    <property type="match status" value="1"/>
</dbReference>
<dbReference type="GO" id="GO:0035556">
    <property type="term" value="P:intracellular signal transduction"/>
    <property type="evidence" value="ECO:0007669"/>
    <property type="project" value="TreeGrafter"/>
</dbReference>
<comment type="caution">
    <text evidence="2">The sequence shown here is derived from an EMBL/GenBank/DDBJ whole genome shotgun (WGS) entry which is preliminary data.</text>
</comment>